<sequence>MDQIGFPPAESSQSPALQPATPLVRVQAWAALAATRGGLTTVPTQLERTAA</sequence>
<dbReference type="Proteomes" id="UP000315842">
    <property type="component" value="Unassembled WGS sequence"/>
</dbReference>
<name>A0A4Y3K8K7_CELUD</name>
<gene>
    <name evidence="1" type="ORF">CUD01_07570</name>
</gene>
<protein>
    <submittedName>
        <fullName evidence="1">Uncharacterized protein</fullName>
    </submittedName>
</protein>
<reference evidence="1 2" key="1">
    <citation type="submission" date="2019-06" db="EMBL/GenBank/DDBJ databases">
        <title>Whole genome shotgun sequence of Cellulomonas uda NBRC 3747.</title>
        <authorList>
            <person name="Hosoyama A."/>
            <person name="Uohara A."/>
            <person name="Ohji S."/>
            <person name="Ichikawa N."/>
        </authorList>
    </citation>
    <scope>NUCLEOTIDE SEQUENCE [LARGE SCALE GENOMIC DNA]</scope>
    <source>
        <strain evidence="1 2">NBRC 3747</strain>
    </source>
</reference>
<organism evidence="1 2">
    <name type="scientific">Cellulomonas uda</name>
    <dbReference type="NCBI Taxonomy" id="1714"/>
    <lineage>
        <taxon>Bacteria</taxon>
        <taxon>Bacillati</taxon>
        <taxon>Actinomycetota</taxon>
        <taxon>Actinomycetes</taxon>
        <taxon>Micrococcales</taxon>
        <taxon>Cellulomonadaceae</taxon>
        <taxon>Cellulomonas</taxon>
    </lineage>
</organism>
<evidence type="ECO:0000313" key="2">
    <source>
        <dbReference type="Proteomes" id="UP000315842"/>
    </source>
</evidence>
<dbReference type="AlphaFoldDB" id="A0A4Y3K8K7"/>
<keyword evidence="2" id="KW-1185">Reference proteome</keyword>
<evidence type="ECO:0000313" key="1">
    <source>
        <dbReference type="EMBL" id="GEA80313.1"/>
    </source>
</evidence>
<dbReference type="EMBL" id="BJLP01000008">
    <property type="protein sequence ID" value="GEA80313.1"/>
    <property type="molecule type" value="Genomic_DNA"/>
</dbReference>
<comment type="caution">
    <text evidence="1">The sequence shown here is derived from an EMBL/GenBank/DDBJ whole genome shotgun (WGS) entry which is preliminary data.</text>
</comment>
<dbReference type="RefSeq" id="WP_157732631.1">
    <property type="nucleotide sequence ID" value="NZ_BJLP01000008.1"/>
</dbReference>
<accession>A0A4Y3K8K7</accession>
<proteinExistence type="predicted"/>